<dbReference type="RefSeq" id="WP_092472251.1">
    <property type="nucleotide sequence ID" value="NZ_FOOX01000011.1"/>
</dbReference>
<keyword evidence="2" id="KW-1185">Reference proteome</keyword>
<dbReference type="STRING" id="341036.SAMN05660649_03068"/>
<dbReference type="AlphaFoldDB" id="A0A1I2VN58"/>
<protein>
    <submittedName>
        <fullName evidence="1">Uncharacterized protein</fullName>
    </submittedName>
</protein>
<dbReference type="Proteomes" id="UP000199337">
    <property type="component" value="Unassembled WGS sequence"/>
</dbReference>
<organism evidence="1 2">
    <name type="scientific">Desulfotruncus arcticus DSM 17038</name>
    <dbReference type="NCBI Taxonomy" id="1121424"/>
    <lineage>
        <taxon>Bacteria</taxon>
        <taxon>Bacillati</taxon>
        <taxon>Bacillota</taxon>
        <taxon>Clostridia</taxon>
        <taxon>Eubacteriales</taxon>
        <taxon>Desulfallaceae</taxon>
        <taxon>Desulfotruncus</taxon>
    </lineage>
</organism>
<name>A0A1I2VN58_9FIRM</name>
<dbReference type="EMBL" id="FOOX01000011">
    <property type="protein sequence ID" value="SFG89687.1"/>
    <property type="molecule type" value="Genomic_DNA"/>
</dbReference>
<sequence>MKMLKKIIDNFRGFLLGEFSYKVDVTLKNTEVNSLLLAKLHMQKIKEQSNINSLKDVEFKVFSQWGEDGIIQYILSKIPIENEIFIEIGMENYTESNTRFLLINDNWKGLIIDGNSKSIKYIKSDPIYWKHDLTAICKFITRENINDLIASAGISGDIGLLSIDIDGNDYWIWDAITMVSPRIVICEYNTVLGDDYAITIPYDPHFIATQAHYSGLYFGCSLPALCKLADAKGYDFIGSNSVGVNAFFVRKDLSQPFKVVTPQEGYIEGKFRISKDKYGSLSYVSGRDRLGVIADLKIYDLELGATRPLREVGGD</sequence>
<evidence type="ECO:0000313" key="1">
    <source>
        <dbReference type="EMBL" id="SFG89687.1"/>
    </source>
</evidence>
<proteinExistence type="predicted"/>
<dbReference type="OrthoDB" id="9810122at2"/>
<accession>A0A1I2VN58</accession>
<reference evidence="2" key="1">
    <citation type="submission" date="2016-10" db="EMBL/GenBank/DDBJ databases">
        <authorList>
            <person name="Varghese N."/>
            <person name="Submissions S."/>
        </authorList>
    </citation>
    <scope>NUCLEOTIDE SEQUENCE [LARGE SCALE GENOMIC DNA]</scope>
    <source>
        <strain evidence="2">DSM 17038</strain>
    </source>
</reference>
<evidence type="ECO:0000313" key="2">
    <source>
        <dbReference type="Proteomes" id="UP000199337"/>
    </source>
</evidence>
<gene>
    <name evidence="1" type="ORF">SAMN05660649_03068</name>
</gene>